<evidence type="ECO:0000256" key="5">
    <source>
        <dbReference type="ARBA" id="ARBA00022840"/>
    </source>
</evidence>
<dbReference type="InterPro" id="IPR050763">
    <property type="entry name" value="ABC_transporter_ATP-binding"/>
</dbReference>
<evidence type="ECO:0000256" key="6">
    <source>
        <dbReference type="ARBA" id="ARBA00022967"/>
    </source>
</evidence>
<dbReference type="EMBL" id="CADCVV010000119">
    <property type="protein sequence ID" value="CAA9505023.1"/>
    <property type="molecule type" value="Genomic_DNA"/>
</dbReference>
<dbReference type="InterPro" id="IPR005894">
    <property type="entry name" value="DrrA"/>
</dbReference>
<keyword evidence="8" id="KW-0046">Antibiotic resistance</keyword>
<evidence type="ECO:0000256" key="1">
    <source>
        <dbReference type="ARBA" id="ARBA00004413"/>
    </source>
</evidence>
<dbReference type="GO" id="GO:0043215">
    <property type="term" value="P:daunorubicin transport"/>
    <property type="evidence" value="ECO:0007669"/>
    <property type="project" value="InterPro"/>
</dbReference>
<dbReference type="GO" id="GO:1900753">
    <property type="term" value="P:doxorubicin transport"/>
    <property type="evidence" value="ECO:0007669"/>
    <property type="project" value="InterPro"/>
</dbReference>
<dbReference type="Pfam" id="PF00005">
    <property type="entry name" value="ABC_tran"/>
    <property type="match status" value="1"/>
</dbReference>
<comment type="similarity">
    <text evidence="9">Belongs to the ABC transporter superfamily. Drug exporter-1 (DrugE1) (TC 3.A.1.105) family.</text>
</comment>
<keyword evidence="5 12" id="KW-0067">ATP-binding</keyword>
<keyword evidence="6" id="KW-1278">Translocase</keyword>
<evidence type="ECO:0000256" key="8">
    <source>
        <dbReference type="ARBA" id="ARBA00023251"/>
    </source>
</evidence>
<dbReference type="InterPro" id="IPR003593">
    <property type="entry name" value="AAA+_ATPase"/>
</dbReference>
<dbReference type="Pfam" id="PF13732">
    <property type="entry name" value="DrrA1-3_C"/>
    <property type="match status" value="1"/>
</dbReference>
<feature type="compositionally biased region" description="Low complexity" evidence="10">
    <location>
        <begin position="7"/>
        <end position="29"/>
    </location>
</feature>
<evidence type="ECO:0000256" key="2">
    <source>
        <dbReference type="ARBA" id="ARBA00022448"/>
    </source>
</evidence>
<evidence type="ECO:0000256" key="9">
    <source>
        <dbReference type="ARBA" id="ARBA00049985"/>
    </source>
</evidence>
<dbReference type="InterPro" id="IPR025302">
    <property type="entry name" value="DrrA1/2-like_C"/>
</dbReference>
<evidence type="ECO:0000259" key="11">
    <source>
        <dbReference type="PROSITE" id="PS50893"/>
    </source>
</evidence>
<dbReference type="GO" id="GO:0005886">
    <property type="term" value="C:plasma membrane"/>
    <property type="evidence" value="ECO:0007669"/>
    <property type="project" value="UniProtKB-SubCell"/>
</dbReference>
<reference evidence="12" key="1">
    <citation type="submission" date="2020-02" db="EMBL/GenBank/DDBJ databases">
        <authorList>
            <person name="Meier V. D."/>
        </authorList>
    </citation>
    <scope>NUCLEOTIDE SEQUENCE</scope>
    <source>
        <strain evidence="12">AVDCRST_MAG17</strain>
    </source>
</reference>
<dbReference type="NCBIfam" id="TIGR01188">
    <property type="entry name" value="drrA"/>
    <property type="match status" value="1"/>
</dbReference>
<sequence length="364" mass="37791">MNESLTDDTAATSPAAASPMSSARAPAADGNEEPRLGTPAVEVTALIREFGTSRAPIRAVDNLDLTVTTGEIYGFLGPNGAGKTTLVRILTTLLRPTSGSALVAGHDVVREADAVRRSIGVALQEAAIDPLMTGRELLRMQGALHGLRSAEGKERATSLLDRVGLSDAGDRRVGGYSGGMRRRLDLALALVHRPVVLFLDEPTTGLDPTSRAALWREVRTLNDEGTTVFLTTQYLEEAEQLADRVGIIAGGRLVAEGTPTDLKAHVGEPTLHLELADPEAAPRAREALAGLGAVEPASEGAPTRVALRARNGKGAIAPAVQALQAVGIQVESVEVESPSLDDVFAAVTGSTLEGATAEQSPSAA</sequence>
<evidence type="ECO:0000256" key="7">
    <source>
        <dbReference type="ARBA" id="ARBA00023136"/>
    </source>
</evidence>
<dbReference type="AlphaFoldDB" id="A0A6J4STQ1"/>
<proteinExistence type="inferred from homology"/>
<keyword evidence="7" id="KW-0472">Membrane</keyword>
<comment type="subcellular location">
    <subcellularLocation>
        <location evidence="1">Cell membrane</location>
        <topology evidence="1">Peripheral membrane protein</topology>
        <orientation evidence="1">Cytoplasmic side</orientation>
    </subcellularLocation>
</comment>
<dbReference type="Gene3D" id="3.40.50.300">
    <property type="entry name" value="P-loop containing nucleotide triphosphate hydrolases"/>
    <property type="match status" value="1"/>
</dbReference>
<dbReference type="PANTHER" id="PTHR42711">
    <property type="entry name" value="ABC TRANSPORTER ATP-BINDING PROTEIN"/>
    <property type="match status" value="1"/>
</dbReference>
<dbReference type="InterPro" id="IPR017871">
    <property type="entry name" value="ABC_transporter-like_CS"/>
</dbReference>
<organism evidence="12">
    <name type="scientific">uncultured Solirubrobacterales bacterium</name>
    <dbReference type="NCBI Taxonomy" id="768556"/>
    <lineage>
        <taxon>Bacteria</taxon>
        <taxon>Bacillati</taxon>
        <taxon>Actinomycetota</taxon>
        <taxon>Thermoleophilia</taxon>
        <taxon>Solirubrobacterales</taxon>
        <taxon>environmental samples</taxon>
    </lineage>
</organism>
<evidence type="ECO:0000256" key="4">
    <source>
        <dbReference type="ARBA" id="ARBA00022741"/>
    </source>
</evidence>
<gene>
    <name evidence="12" type="ORF">AVDCRST_MAG17-1621</name>
</gene>
<dbReference type="GO" id="GO:0046677">
    <property type="term" value="P:response to antibiotic"/>
    <property type="evidence" value="ECO:0007669"/>
    <property type="project" value="UniProtKB-KW"/>
</dbReference>
<keyword evidence="2" id="KW-0813">Transport</keyword>
<dbReference type="InterPro" id="IPR003439">
    <property type="entry name" value="ABC_transporter-like_ATP-bd"/>
</dbReference>
<dbReference type="PANTHER" id="PTHR42711:SF19">
    <property type="entry name" value="DOXORUBICIN RESISTANCE ATP-BINDING PROTEIN DRRA"/>
    <property type="match status" value="1"/>
</dbReference>
<feature type="region of interest" description="Disordered" evidence="10">
    <location>
        <begin position="1"/>
        <end position="38"/>
    </location>
</feature>
<name>A0A6J4STQ1_9ACTN</name>
<evidence type="ECO:0000256" key="10">
    <source>
        <dbReference type="SAM" id="MobiDB-lite"/>
    </source>
</evidence>
<dbReference type="GO" id="GO:0016887">
    <property type="term" value="F:ATP hydrolysis activity"/>
    <property type="evidence" value="ECO:0007669"/>
    <property type="project" value="InterPro"/>
</dbReference>
<feature type="domain" description="ABC transporter" evidence="11">
    <location>
        <begin position="41"/>
        <end position="275"/>
    </location>
</feature>
<dbReference type="FunFam" id="3.40.50.300:FF:000589">
    <property type="entry name" value="ABC transporter, ATP-binding subunit"/>
    <property type="match status" value="1"/>
</dbReference>
<accession>A0A6J4STQ1</accession>
<dbReference type="SMART" id="SM00382">
    <property type="entry name" value="AAA"/>
    <property type="match status" value="1"/>
</dbReference>
<dbReference type="PROSITE" id="PS00211">
    <property type="entry name" value="ABC_TRANSPORTER_1"/>
    <property type="match status" value="1"/>
</dbReference>
<dbReference type="SUPFAM" id="SSF52540">
    <property type="entry name" value="P-loop containing nucleoside triphosphate hydrolases"/>
    <property type="match status" value="1"/>
</dbReference>
<dbReference type="PROSITE" id="PS50893">
    <property type="entry name" value="ABC_TRANSPORTER_2"/>
    <property type="match status" value="1"/>
</dbReference>
<evidence type="ECO:0000256" key="3">
    <source>
        <dbReference type="ARBA" id="ARBA00022475"/>
    </source>
</evidence>
<dbReference type="InterPro" id="IPR027417">
    <property type="entry name" value="P-loop_NTPase"/>
</dbReference>
<protein>
    <submittedName>
        <fullName evidence="12">Efflux ABC transporter, ATP-binding protein</fullName>
    </submittedName>
</protein>
<dbReference type="GO" id="GO:0005524">
    <property type="term" value="F:ATP binding"/>
    <property type="evidence" value="ECO:0007669"/>
    <property type="project" value="UniProtKB-KW"/>
</dbReference>
<keyword evidence="3" id="KW-1003">Cell membrane</keyword>
<keyword evidence="4" id="KW-0547">Nucleotide-binding</keyword>
<evidence type="ECO:0000313" key="12">
    <source>
        <dbReference type="EMBL" id="CAA9505023.1"/>
    </source>
</evidence>